<dbReference type="EMBL" id="LR797099">
    <property type="protein sequence ID" value="CAB4186769.1"/>
    <property type="molecule type" value="Genomic_DNA"/>
</dbReference>
<accession>A0A6J5QPY3</accession>
<dbReference type="EMBL" id="LR797502">
    <property type="protein sequence ID" value="CAB4220617.1"/>
    <property type="molecule type" value="Genomic_DNA"/>
</dbReference>
<evidence type="ECO:0000313" key="2">
    <source>
        <dbReference type="EMBL" id="CAB4165580.1"/>
    </source>
</evidence>
<protein>
    <submittedName>
        <fullName evidence="3">Uncharacterized protein</fullName>
    </submittedName>
</protein>
<reference evidence="3" key="1">
    <citation type="submission" date="2020-05" db="EMBL/GenBank/DDBJ databases">
        <authorList>
            <person name="Chiriac C."/>
            <person name="Salcher M."/>
            <person name="Ghai R."/>
            <person name="Kavagutti S V."/>
        </authorList>
    </citation>
    <scope>NUCLEOTIDE SEQUENCE</scope>
</reference>
<dbReference type="EMBL" id="LR796758">
    <property type="protein sequence ID" value="CAB4163554.1"/>
    <property type="molecule type" value="Genomic_DNA"/>
</dbReference>
<evidence type="ECO:0000313" key="4">
    <source>
        <dbReference type="EMBL" id="CAB4220617.1"/>
    </source>
</evidence>
<dbReference type="EMBL" id="LR796776">
    <property type="protein sequence ID" value="CAB4165580.1"/>
    <property type="molecule type" value="Genomic_DNA"/>
</dbReference>
<name>A0A6J5QPY3_9CAUD</name>
<sequence>MMNIEDTLRHFTTQENKLGERARLAEQYHVAMKAGELSRDEYQELMNDLKKIEIAESTATELDQAIALNAVIDALMKLPI</sequence>
<organism evidence="3">
    <name type="scientific">uncultured Caudovirales phage</name>
    <dbReference type="NCBI Taxonomy" id="2100421"/>
    <lineage>
        <taxon>Viruses</taxon>
        <taxon>Duplodnaviria</taxon>
        <taxon>Heunggongvirae</taxon>
        <taxon>Uroviricota</taxon>
        <taxon>Caudoviricetes</taxon>
        <taxon>Peduoviridae</taxon>
        <taxon>Maltschvirus</taxon>
        <taxon>Maltschvirus maltsch</taxon>
    </lineage>
</organism>
<proteinExistence type="predicted"/>
<gene>
    <name evidence="3" type="ORF">UFOVP1146_115</name>
    <name evidence="4" type="ORF">UFOVP1638_29</name>
    <name evidence="1" type="ORF">UFOVP812_28</name>
    <name evidence="2" type="ORF">UFOVP818_116</name>
</gene>
<evidence type="ECO:0000313" key="3">
    <source>
        <dbReference type="EMBL" id="CAB4186769.1"/>
    </source>
</evidence>
<evidence type="ECO:0000313" key="1">
    <source>
        <dbReference type="EMBL" id="CAB4163554.1"/>
    </source>
</evidence>